<dbReference type="EMBL" id="OV725081">
    <property type="protein sequence ID" value="CAH1401517.1"/>
    <property type="molecule type" value="Genomic_DNA"/>
</dbReference>
<evidence type="ECO:0000313" key="4">
    <source>
        <dbReference type="Proteomes" id="UP001152798"/>
    </source>
</evidence>
<dbReference type="OrthoDB" id="361494at2759"/>
<dbReference type="Gene3D" id="2.130.10.10">
    <property type="entry name" value="YVTN repeat-like/Quinoprotein amine dehydrogenase"/>
    <property type="match status" value="2"/>
</dbReference>
<dbReference type="InterPro" id="IPR015943">
    <property type="entry name" value="WD40/YVTN_repeat-like_dom_sf"/>
</dbReference>
<feature type="repeat" description="WD" evidence="1">
    <location>
        <begin position="252"/>
        <end position="293"/>
    </location>
</feature>
<evidence type="ECO:0000256" key="2">
    <source>
        <dbReference type="SAM" id="MobiDB-lite"/>
    </source>
</evidence>
<protein>
    <submittedName>
        <fullName evidence="3">Uncharacterized protein</fullName>
    </submittedName>
</protein>
<accession>A0A9P0MT13</accession>
<dbReference type="PROSITE" id="PS50082">
    <property type="entry name" value="WD_REPEATS_2"/>
    <property type="match status" value="2"/>
</dbReference>
<dbReference type="PANTHER" id="PTHR47822:SF3">
    <property type="entry name" value="ANAPHASE-PROMOTING COMPLEX SUBUNIT 4-LIKE WD40 DOMAIN-CONTAINING PROTEIN"/>
    <property type="match status" value="1"/>
</dbReference>
<feature type="compositionally biased region" description="Basic and acidic residues" evidence="2">
    <location>
        <begin position="543"/>
        <end position="566"/>
    </location>
</feature>
<proteinExistence type="predicted"/>
<dbReference type="PROSITE" id="PS50294">
    <property type="entry name" value="WD_REPEATS_REGION"/>
    <property type="match status" value="1"/>
</dbReference>
<feature type="region of interest" description="Disordered" evidence="2">
    <location>
        <begin position="543"/>
        <end position="577"/>
    </location>
</feature>
<dbReference type="Pfam" id="PF00400">
    <property type="entry name" value="WD40"/>
    <property type="match status" value="3"/>
</dbReference>
<dbReference type="InterPro" id="IPR036322">
    <property type="entry name" value="WD40_repeat_dom_sf"/>
</dbReference>
<keyword evidence="1" id="KW-0853">WD repeat</keyword>
<gene>
    <name evidence="3" type="ORF">NEZAVI_LOCUS10526</name>
</gene>
<dbReference type="AlphaFoldDB" id="A0A9P0MT13"/>
<evidence type="ECO:0000313" key="3">
    <source>
        <dbReference type="EMBL" id="CAH1401517.1"/>
    </source>
</evidence>
<name>A0A9P0MT13_NEZVI</name>
<dbReference type="SMART" id="SM00320">
    <property type="entry name" value="WD40"/>
    <property type="match status" value="4"/>
</dbReference>
<dbReference type="SUPFAM" id="SSF50978">
    <property type="entry name" value="WD40 repeat-like"/>
    <property type="match status" value="1"/>
</dbReference>
<organism evidence="3 4">
    <name type="scientific">Nezara viridula</name>
    <name type="common">Southern green stink bug</name>
    <name type="synonym">Cimex viridulus</name>
    <dbReference type="NCBI Taxonomy" id="85310"/>
    <lineage>
        <taxon>Eukaryota</taxon>
        <taxon>Metazoa</taxon>
        <taxon>Ecdysozoa</taxon>
        <taxon>Arthropoda</taxon>
        <taxon>Hexapoda</taxon>
        <taxon>Insecta</taxon>
        <taxon>Pterygota</taxon>
        <taxon>Neoptera</taxon>
        <taxon>Paraneoptera</taxon>
        <taxon>Hemiptera</taxon>
        <taxon>Heteroptera</taxon>
        <taxon>Panheteroptera</taxon>
        <taxon>Pentatomomorpha</taxon>
        <taxon>Pentatomoidea</taxon>
        <taxon>Pentatomidae</taxon>
        <taxon>Pentatominae</taxon>
        <taxon>Nezara</taxon>
    </lineage>
</organism>
<keyword evidence="4" id="KW-1185">Reference proteome</keyword>
<dbReference type="Proteomes" id="UP001152798">
    <property type="component" value="Chromosome 5"/>
</dbReference>
<dbReference type="InterPro" id="IPR001680">
    <property type="entry name" value="WD40_rpt"/>
</dbReference>
<dbReference type="PANTHER" id="PTHR47822">
    <property type="entry name" value="CARBOHYDRATE BINDING DOMAIN CONTAINING PROTEIN"/>
    <property type="match status" value="1"/>
</dbReference>
<sequence>MSEYVIDDGWNIILPNDSPEEESELSDGRESVRKVGRKRIKSLFQPAEAPSAVDKEPEEPKPAADLGKETWRISFFKRAFPVKKYDAGFPDAAKKVYMDKRRPLWLPQQDDDEDYFNQASYFSEILARDQIKRQAVLEKMYKPDNGEYAYSRSDLVGKTYISKYMKGVHCCKFSPNGEYLLIGTGNGTIQICHMDTKSTSVHCLRGYNRKVTSINFLPSKDKEHKTFFVSSITGRVYMGKFEEDQWKLYAFLKEINNEINAMDINKTGDYMATAGRDSHIRIYDPNRRKLIQMFLKPGTASEEDVLKEPMSDDGHFRRICALKFNPDDENVFITGGWDDILKVWDLRTVNPVQSIAGPHLTGNAIDIWGRVLLTGQWTCNESIQLWDMRTSKCLTTLKPMNRPLRYAGEFINSVQFIRFWSENAQIAIPGSVGDLILAGGSGTKALEVISVKENMVLHSTEETAAVSAIDHFRTLICYGTVDQLYGMVSFFPFVGKLSKEMKFKDKKTEDKMLKHFSEYGNPMGWHEVAFDIDFMEAFNDENKENDCKLSPEDEEEKKRKEEEKENLVTYVIEEPQE</sequence>
<feature type="repeat" description="WD" evidence="1">
    <location>
        <begin position="312"/>
        <end position="354"/>
    </location>
</feature>
<reference evidence="3" key="1">
    <citation type="submission" date="2022-01" db="EMBL/GenBank/DDBJ databases">
        <authorList>
            <person name="King R."/>
        </authorList>
    </citation>
    <scope>NUCLEOTIDE SEQUENCE</scope>
</reference>
<evidence type="ECO:0000256" key="1">
    <source>
        <dbReference type="PROSITE-ProRule" id="PRU00221"/>
    </source>
</evidence>